<protein>
    <submittedName>
        <fullName evidence="1">Erythromycin esterase</fullName>
        <ecNumber evidence="1">3.1.1.-</ecNumber>
    </submittedName>
</protein>
<evidence type="ECO:0000313" key="1">
    <source>
        <dbReference type="EMBL" id="NIH80367.1"/>
    </source>
</evidence>
<dbReference type="Gene3D" id="3.30.1870.10">
    <property type="entry name" value="EreA-like, domain 2"/>
    <property type="match status" value="1"/>
</dbReference>
<dbReference type="PIRSF" id="PIRSF000880">
    <property type="entry name" value="Eryth_est"/>
    <property type="match status" value="1"/>
</dbReference>
<dbReference type="Gene3D" id="3.40.1660.10">
    <property type="entry name" value="EreA-like (biosynthetic domain)"/>
    <property type="match status" value="1"/>
</dbReference>
<organism evidence="1 2">
    <name type="scientific">Amycolatopsis viridis</name>
    <dbReference type="NCBI Taxonomy" id="185678"/>
    <lineage>
        <taxon>Bacteria</taxon>
        <taxon>Bacillati</taxon>
        <taxon>Actinomycetota</taxon>
        <taxon>Actinomycetes</taxon>
        <taxon>Pseudonocardiales</taxon>
        <taxon>Pseudonocardiaceae</taxon>
        <taxon>Amycolatopsis</taxon>
    </lineage>
</organism>
<dbReference type="GO" id="GO:0016787">
    <property type="term" value="F:hydrolase activity"/>
    <property type="evidence" value="ECO:0007669"/>
    <property type="project" value="UniProtKB-KW"/>
</dbReference>
<dbReference type="RefSeq" id="WP_167114489.1">
    <property type="nucleotide sequence ID" value="NZ_JAANOU010000001.1"/>
</dbReference>
<dbReference type="InterPro" id="IPR016273">
    <property type="entry name" value="Emycin_Estase_proteobac"/>
</dbReference>
<dbReference type="EMBL" id="JAANOU010000001">
    <property type="protein sequence ID" value="NIH80367.1"/>
    <property type="molecule type" value="Genomic_DNA"/>
</dbReference>
<gene>
    <name evidence="1" type="ORF">FHX46_002897</name>
</gene>
<reference evidence="1 2" key="1">
    <citation type="submission" date="2020-03" db="EMBL/GenBank/DDBJ databases">
        <title>Sequencing the genomes of 1000 actinobacteria strains.</title>
        <authorList>
            <person name="Klenk H.-P."/>
        </authorList>
    </citation>
    <scope>NUCLEOTIDE SEQUENCE [LARGE SCALE GENOMIC DNA]</scope>
    <source>
        <strain evidence="1 2">DSM 45668</strain>
    </source>
</reference>
<dbReference type="PANTHER" id="PTHR31299">
    <property type="entry name" value="ESTERASE, PUTATIVE (AFU_ORTHOLOGUE AFUA_1G05850)-RELATED"/>
    <property type="match status" value="1"/>
</dbReference>
<sequence length="424" mass="45882">MTEFADWLRAHAHTVHGLDLTADVDDLEPLREIVGDARVVGLGEGAHFVAEFTLLRQRVLRFLAERCGFTVLAFEFGFSEGFALDDWLRGAGDADDLSGLSGTTASGVNQGLTRWLREYNAGPHPLRFAGLDIPLAGGDLRPALEPVAGYLRQVDPDAVPLLDRALEINNRIAGTSVASAAPKWAELGAAEQDALTASLSRLLLRLRALEPLFVERGGQESFDRARRRLEAACHADYMFGAMSNLFAGRSLEADTTVRELYLTESLRWHLDRLPAGARVVLAAHNNHLQRTPVAFGGQLTTMPMGQLLHRVLGDDYRPLALTHTANHVPEMYPDGEGELGFKIVDTPLAAPEPGSVEAGVVEAGLGAEHVLVDLRHARRDLPAGALPDRFRTQSVVLETPVAEAFDGVLVTPMVTTDDTVGFAG</sequence>
<dbReference type="Proteomes" id="UP000754495">
    <property type="component" value="Unassembled WGS sequence"/>
</dbReference>
<accession>A0ABX0STU4</accession>
<dbReference type="Pfam" id="PF05139">
    <property type="entry name" value="Erythro_esteras"/>
    <property type="match status" value="1"/>
</dbReference>
<dbReference type="SUPFAM" id="SSF159501">
    <property type="entry name" value="EreA/ChaN-like"/>
    <property type="match status" value="1"/>
</dbReference>
<name>A0ABX0STU4_9PSEU</name>
<keyword evidence="2" id="KW-1185">Reference proteome</keyword>
<dbReference type="InterPro" id="IPR007815">
    <property type="entry name" value="Emycin_Estase"/>
</dbReference>
<dbReference type="PANTHER" id="PTHR31299:SF0">
    <property type="entry name" value="ESTERASE, PUTATIVE (AFU_ORTHOLOGUE AFUA_1G05850)-RELATED"/>
    <property type="match status" value="1"/>
</dbReference>
<evidence type="ECO:0000313" key="2">
    <source>
        <dbReference type="Proteomes" id="UP000754495"/>
    </source>
</evidence>
<proteinExistence type="predicted"/>
<dbReference type="EC" id="3.1.1.-" evidence="1"/>
<keyword evidence="1" id="KW-0378">Hydrolase</keyword>
<dbReference type="CDD" id="cd14728">
    <property type="entry name" value="Ere-like"/>
    <property type="match status" value="1"/>
</dbReference>
<dbReference type="Gene3D" id="1.20.1440.30">
    <property type="entry name" value="Biosynthetic Protein domain"/>
    <property type="match status" value="1"/>
</dbReference>
<comment type="caution">
    <text evidence="1">The sequence shown here is derived from an EMBL/GenBank/DDBJ whole genome shotgun (WGS) entry which is preliminary data.</text>
</comment>
<dbReference type="InterPro" id="IPR052036">
    <property type="entry name" value="Hydrolase/PRTase-associated"/>
</dbReference>